<proteinExistence type="predicted"/>
<dbReference type="OrthoDB" id="376357at2759"/>
<feature type="region of interest" description="Disordered" evidence="1">
    <location>
        <begin position="874"/>
        <end position="910"/>
    </location>
</feature>
<dbReference type="PANTHER" id="PTHR44094:SF8">
    <property type="entry name" value="DNAJ HEAT SHOCK N-TERMINAL DOMAIN-CONTAINING PROTEIN-RELATED"/>
    <property type="match status" value="1"/>
</dbReference>
<dbReference type="InterPro" id="IPR036869">
    <property type="entry name" value="J_dom_sf"/>
</dbReference>
<dbReference type="PROSITE" id="PS00636">
    <property type="entry name" value="DNAJ_1"/>
    <property type="match status" value="1"/>
</dbReference>
<dbReference type="CDD" id="cd06257">
    <property type="entry name" value="DnaJ"/>
    <property type="match status" value="1"/>
</dbReference>
<feature type="compositionally biased region" description="Acidic residues" evidence="1">
    <location>
        <begin position="429"/>
        <end position="444"/>
    </location>
</feature>
<dbReference type="SMART" id="SM00271">
    <property type="entry name" value="DnaJ"/>
    <property type="match status" value="1"/>
</dbReference>
<dbReference type="AlphaFoldDB" id="W4IPA5"/>
<feature type="region of interest" description="Disordered" evidence="1">
    <location>
        <begin position="429"/>
        <end position="489"/>
    </location>
</feature>
<dbReference type="PROSITE" id="PS50076">
    <property type="entry name" value="DNAJ_2"/>
    <property type="match status" value="1"/>
</dbReference>
<evidence type="ECO:0000313" key="4">
    <source>
        <dbReference type="Proteomes" id="UP000019114"/>
    </source>
</evidence>
<protein>
    <submittedName>
        <fullName evidence="3">Ring-infected erythrocyte surface antigen</fullName>
    </submittedName>
</protein>
<dbReference type="InterPro" id="IPR052423">
    <property type="entry name" value="EMIR"/>
</dbReference>
<reference evidence="3 4" key="2">
    <citation type="submission" date="2013-02" db="EMBL/GenBank/DDBJ databases">
        <title>The Genome Sequence of Plasmodium falciparum NF135/5.C10.</title>
        <authorList>
            <consortium name="The Broad Institute Genome Sequencing Platform"/>
            <consortium name="The Broad Institute Genome Sequencing Center for Infectious Disease"/>
            <person name="Neafsey D."/>
            <person name="Cheeseman I."/>
            <person name="Volkman S."/>
            <person name="Adams J."/>
            <person name="Walker B."/>
            <person name="Young S.K."/>
            <person name="Zeng Q."/>
            <person name="Gargeya S."/>
            <person name="Fitzgerald M."/>
            <person name="Haas B."/>
            <person name="Abouelleil A."/>
            <person name="Alvarado L."/>
            <person name="Arachchi H.M."/>
            <person name="Berlin A.M."/>
            <person name="Chapman S.B."/>
            <person name="Dewar J."/>
            <person name="Goldberg J."/>
            <person name="Griggs A."/>
            <person name="Gujja S."/>
            <person name="Hansen M."/>
            <person name="Howarth C."/>
            <person name="Imamovic A."/>
            <person name="Larimer J."/>
            <person name="McCowan C."/>
            <person name="Murphy C."/>
            <person name="Neiman D."/>
            <person name="Pearson M."/>
            <person name="Priest M."/>
            <person name="Roberts A."/>
            <person name="Saif S."/>
            <person name="Shea T."/>
            <person name="Sisk P."/>
            <person name="Sykes S."/>
            <person name="Wortman J."/>
            <person name="Nusbaum C."/>
            <person name="Birren B."/>
        </authorList>
    </citation>
    <scope>NUCLEOTIDE SEQUENCE [LARGE SCALE GENOMIC DNA]</scope>
    <source>
        <strain evidence="3 4">NF135/5.C10</strain>
    </source>
</reference>
<dbReference type="InterPro" id="IPR019111">
    <property type="entry name" value="PRESA_N"/>
</dbReference>
<dbReference type="SUPFAM" id="SSF46565">
    <property type="entry name" value="Chaperone J-domain"/>
    <property type="match status" value="1"/>
</dbReference>
<dbReference type="Pfam" id="PF09687">
    <property type="entry name" value="PRESAN"/>
    <property type="match status" value="1"/>
</dbReference>
<evidence type="ECO:0000259" key="2">
    <source>
        <dbReference type="PROSITE" id="PS50076"/>
    </source>
</evidence>
<name>W4IPA5_PLAFA</name>
<dbReference type="InterPro" id="IPR026894">
    <property type="entry name" value="DnaJ_X"/>
</dbReference>
<reference evidence="3 4" key="1">
    <citation type="submission" date="2013-02" db="EMBL/GenBank/DDBJ databases">
        <title>The Genome Annotation of Plasmodium falciparum NF135/5.C10.</title>
        <authorList>
            <consortium name="The Broad Institute Genome Sequencing Platform"/>
            <consortium name="The Broad Institute Genome Sequencing Center for Infectious Disease"/>
            <person name="Neafsey D."/>
            <person name="Hoffman S."/>
            <person name="Volkman S."/>
            <person name="Rosenthal P."/>
            <person name="Walker B."/>
            <person name="Young S.K."/>
            <person name="Zeng Q."/>
            <person name="Gargeya S."/>
            <person name="Fitzgerald M."/>
            <person name="Haas B."/>
            <person name="Abouelleil A."/>
            <person name="Allen A.W."/>
            <person name="Alvarado L."/>
            <person name="Arachchi H.M."/>
            <person name="Berlin A.M."/>
            <person name="Chapman S.B."/>
            <person name="Gainer-Dewar J."/>
            <person name="Goldberg J."/>
            <person name="Griggs A."/>
            <person name="Gujja S."/>
            <person name="Hansen M."/>
            <person name="Howarth C."/>
            <person name="Imamovic A."/>
            <person name="Ireland A."/>
            <person name="Larimer J."/>
            <person name="McCowan C."/>
            <person name="Murphy C."/>
            <person name="Pearson M."/>
            <person name="Poon T.W."/>
            <person name="Priest M."/>
            <person name="Roberts A."/>
            <person name="Saif S."/>
            <person name="Shea T."/>
            <person name="Sisk P."/>
            <person name="Sykes S."/>
            <person name="Wortman J."/>
            <person name="Nusbaum C."/>
            <person name="Birren B."/>
        </authorList>
    </citation>
    <scope>NUCLEOTIDE SEQUENCE [LARGE SCALE GENOMIC DNA]</scope>
    <source>
        <strain evidence="3 4">NF135/5.C10</strain>
    </source>
</reference>
<evidence type="ECO:0000256" key="1">
    <source>
        <dbReference type="SAM" id="MobiDB-lite"/>
    </source>
</evidence>
<dbReference type="Pfam" id="PF14308">
    <property type="entry name" value="DnaJ-X"/>
    <property type="match status" value="1"/>
</dbReference>
<dbReference type="EMBL" id="KI926016">
    <property type="protein sequence ID" value="ETW45496.1"/>
    <property type="molecule type" value="Genomic_DNA"/>
</dbReference>
<sequence>MRPFHAYSWIFSQQYMDTKNVKEKNPTIYSFDDEEKRNENKSFLKVLCSKRGVLPIIGILYIILNGNLGYNGSSSSGVQFTDRCSRNLYGETLPVNPYADSENPIVVSQVFGLPFEKPTFTLESPPDIDHTNILGFNEKFMTDVNRYRYSNNYEAIPHISEFNPLIVDKVLFDYNEKVDNLGRSGGDIIKKMQTLWDEIMDINKRKYDSLKKKLQKTYSQYKVQYDMPKEAYESKWTQCIKLIDQGGENLEERLNSQFKNWYRQKYLNLEEYRRLTVLNQIAWKALSNQIQYSCRKIMNSDISSFKHINELKSLEHRAAKAAEAEMKKRAQKPKKKKSRRGWLCCGGGDIETVEPQQEEPVQTVQEQQVNEYGDILPSLRASITNSAINYYDTVKDGVYLDHETSDALYTDEDLLFDLEKQKYMDMLDTSEEESVEENEEEHTVDDEHVEEHTADDEHVEEPTVADVEEPTVAEEHVEEPASDVQQTSEAAPTIEIPDTLYYDILGVGVNADMNEITERYFKLAENYYPYQRSGSTVFHNFRKVNEAYQVLGDIDKKRWYNKYGYDGIKQVNFMNPSIFYLLSSLEKFKDFTGTPQIVTLLRFFFEKRLSMNDLENKSEHLLKFMEQYQKEREAHVSEYLLNILQPCIAGDSKWNVPIITKLEGLKGSRFDIPILESLRWIFKHVAKTHLKKSSKSAKKLQQRTQANKQELANINNNLMSTLKEYLGSSEQMNSITYNFENINSNVDNGNQSKNISDLSYTDQKEILEKIVSYIVDISLYDIENTALNAAEQLLSDNSVDEKTLKKRAQSLKKLSSIMERYAGGKRNDKKAKKYDTQDVVGYIMHGISTINKEMKNQNENVPEHVQHNAEANVEHDAEENDHFKNTIPIKKNVEEYDEENVEEHNEEYDE</sequence>
<dbReference type="PRINTS" id="PR00625">
    <property type="entry name" value="JDOMAIN"/>
</dbReference>
<gene>
    <name evidence="3" type="ORF">PFNF135_00018</name>
</gene>
<dbReference type="InterPro" id="IPR044885">
    <property type="entry name" value="PRESA_N_sf"/>
</dbReference>
<dbReference type="PANTHER" id="PTHR44094">
    <property type="entry name" value="DNAJ HEAT SHOCK N-TERMINAL DOMAIN-CONTAINING PROTEIN"/>
    <property type="match status" value="1"/>
</dbReference>
<dbReference type="InterPro" id="IPR001623">
    <property type="entry name" value="DnaJ_domain"/>
</dbReference>
<organism evidence="3 4">
    <name type="scientific">Plasmodium falciparum NF135/5.C10</name>
    <dbReference type="NCBI Taxonomy" id="1036726"/>
    <lineage>
        <taxon>Eukaryota</taxon>
        <taxon>Sar</taxon>
        <taxon>Alveolata</taxon>
        <taxon>Apicomplexa</taxon>
        <taxon>Aconoidasida</taxon>
        <taxon>Haemosporida</taxon>
        <taxon>Plasmodiidae</taxon>
        <taxon>Plasmodium</taxon>
        <taxon>Plasmodium (Laverania)</taxon>
    </lineage>
</organism>
<accession>W4IPA5</accession>
<feature type="compositionally biased region" description="Acidic residues" evidence="1">
    <location>
        <begin position="895"/>
        <end position="910"/>
    </location>
</feature>
<evidence type="ECO:0000313" key="3">
    <source>
        <dbReference type="EMBL" id="ETW45496.1"/>
    </source>
</evidence>
<dbReference type="Pfam" id="PF00226">
    <property type="entry name" value="DnaJ"/>
    <property type="match status" value="1"/>
</dbReference>
<feature type="compositionally biased region" description="Basic and acidic residues" evidence="1">
    <location>
        <begin position="874"/>
        <end position="884"/>
    </location>
</feature>
<dbReference type="Gene3D" id="1.10.287.110">
    <property type="entry name" value="DnaJ domain"/>
    <property type="match status" value="1"/>
</dbReference>
<dbReference type="Proteomes" id="UP000019114">
    <property type="component" value="Unassembled WGS sequence"/>
</dbReference>
<feature type="compositionally biased region" description="Basic and acidic residues" evidence="1">
    <location>
        <begin position="445"/>
        <end position="456"/>
    </location>
</feature>
<dbReference type="Gene3D" id="6.10.280.180">
    <property type="entry name" value="Plasmodium RESA, N-terminal helical domain"/>
    <property type="match status" value="1"/>
</dbReference>
<dbReference type="InterPro" id="IPR018253">
    <property type="entry name" value="DnaJ_domain_CS"/>
</dbReference>
<feature type="domain" description="J" evidence="2">
    <location>
        <begin position="500"/>
        <end position="564"/>
    </location>
</feature>